<proteinExistence type="inferred from homology"/>
<keyword evidence="7" id="KW-0966">Cell projection</keyword>
<comment type="subcellular location">
    <subcellularLocation>
        <location evidence="4">Secreted</location>
    </subcellularLocation>
    <subcellularLocation>
        <location evidence="4">Bacterial flagellum</location>
    </subcellularLocation>
</comment>
<dbReference type="Gene3D" id="1.20.1330.10">
    <property type="entry name" value="f41 fragment of flagellin, N-terminal domain"/>
    <property type="match status" value="1"/>
</dbReference>
<keyword evidence="7" id="KW-0969">Cilium</keyword>
<organism evidence="7 8">
    <name type="scientific">Phenylobacterium conjunctum</name>
    <dbReference type="NCBI Taxonomy" id="1298959"/>
    <lineage>
        <taxon>Bacteria</taxon>
        <taxon>Pseudomonadati</taxon>
        <taxon>Pseudomonadota</taxon>
        <taxon>Alphaproteobacteria</taxon>
        <taxon>Caulobacterales</taxon>
        <taxon>Caulobacteraceae</taxon>
        <taxon>Phenylobacterium</taxon>
    </lineage>
</organism>
<feature type="domain" description="Flagellin C-terminal" evidence="6">
    <location>
        <begin position="228"/>
        <end position="307"/>
    </location>
</feature>
<protein>
    <recommendedName>
        <fullName evidence="4">Flagellin</fullName>
    </recommendedName>
</protein>
<dbReference type="PANTHER" id="PTHR42792">
    <property type="entry name" value="FLAGELLIN"/>
    <property type="match status" value="1"/>
</dbReference>
<evidence type="ECO:0000313" key="8">
    <source>
        <dbReference type="Proteomes" id="UP001597216"/>
    </source>
</evidence>
<comment type="function">
    <text evidence="4">Flagellin is the subunit protein which polymerizes to form the filaments of bacterial flagella.</text>
</comment>
<dbReference type="InterPro" id="IPR046358">
    <property type="entry name" value="Flagellin_C"/>
</dbReference>
<evidence type="ECO:0000256" key="4">
    <source>
        <dbReference type="RuleBase" id="RU362073"/>
    </source>
</evidence>
<name>A0ABW3T627_9CAUL</name>
<keyword evidence="8" id="KW-1185">Reference proteome</keyword>
<dbReference type="Proteomes" id="UP001597216">
    <property type="component" value="Unassembled WGS sequence"/>
</dbReference>
<dbReference type="PANTHER" id="PTHR42792:SF1">
    <property type="entry name" value="FLAGELLAR HOOK-ASSOCIATED PROTEIN 3"/>
    <property type="match status" value="1"/>
</dbReference>
<dbReference type="InterPro" id="IPR001029">
    <property type="entry name" value="Flagellin_N"/>
</dbReference>
<dbReference type="InterPro" id="IPR001492">
    <property type="entry name" value="Flagellin"/>
</dbReference>
<dbReference type="SUPFAM" id="SSF64518">
    <property type="entry name" value="Phase 1 flagellin"/>
    <property type="match status" value="1"/>
</dbReference>
<keyword evidence="4" id="KW-0964">Secreted</keyword>
<dbReference type="Pfam" id="PF00669">
    <property type="entry name" value="Flagellin_N"/>
    <property type="match status" value="1"/>
</dbReference>
<dbReference type="RefSeq" id="WP_374345055.1">
    <property type="nucleotide sequence ID" value="NZ_JBHTLQ010000052.1"/>
</dbReference>
<evidence type="ECO:0000259" key="5">
    <source>
        <dbReference type="Pfam" id="PF00669"/>
    </source>
</evidence>
<comment type="similarity">
    <text evidence="1 4">Belongs to the bacterial flagellin family.</text>
</comment>
<evidence type="ECO:0000256" key="3">
    <source>
        <dbReference type="ARBA" id="ARBA00023143"/>
    </source>
</evidence>
<feature type="domain" description="Flagellin N-terminal" evidence="5">
    <location>
        <begin position="4"/>
        <end position="134"/>
    </location>
</feature>
<comment type="caution">
    <text evidence="7">The sequence shown here is derived from an EMBL/GenBank/DDBJ whole genome shotgun (WGS) entry which is preliminary data.</text>
</comment>
<comment type="subunit">
    <text evidence="2">In C.crescentus, the flagellar filament is composed of multiple flagellins of 29 kDa; 27 kDa and 25 kDa.</text>
</comment>
<dbReference type="Pfam" id="PF00700">
    <property type="entry name" value="Flagellin_C"/>
    <property type="match status" value="1"/>
</dbReference>
<reference evidence="8" key="1">
    <citation type="journal article" date="2019" name="Int. J. Syst. Evol. Microbiol.">
        <title>The Global Catalogue of Microorganisms (GCM) 10K type strain sequencing project: providing services to taxonomists for standard genome sequencing and annotation.</title>
        <authorList>
            <consortium name="The Broad Institute Genomics Platform"/>
            <consortium name="The Broad Institute Genome Sequencing Center for Infectious Disease"/>
            <person name="Wu L."/>
            <person name="Ma J."/>
        </authorList>
    </citation>
    <scope>NUCLEOTIDE SEQUENCE [LARGE SCALE GENOMIC DNA]</scope>
    <source>
        <strain evidence="8">CCUG 55074</strain>
    </source>
</reference>
<evidence type="ECO:0000313" key="7">
    <source>
        <dbReference type="EMBL" id="MFD1192321.1"/>
    </source>
</evidence>
<dbReference type="EMBL" id="JBHTLQ010000052">
    <property type="protein sequence ID" value="MFD1192321.1"/>
    <property type="molecule type" value="Genomic_DNA"/>
</dbReference>
<keyword evidence="3 4" id="KW-0975">Bacterial flagellum</keyword>
<accession>A0ABW3T627</accession>
<evidence type="ECO:0000256" key="2">
    <source>
        <dbReference type="ARBA" id="ARBA00011829"/>
    </source>
</evidence>
<evidence type="ECO:0000256" key="1">
    <source>
        <dbReference type="ARBA" id="ARBA00005709"/>
    </source>
</evidence>
<sequence length="308" mass="33059">MNRVSTGGNYSAVLSNIMVAQQRQMDAGDRVATQKNGSNLKDYARNAEILTSMQSVDSRLQGYMDQNARLADKLTTQDFALNQIAGAADAVRQTIADALASGRGDTVMQDIQGFFANAVEGLNARYGGKYLFSGGQIDTEPVSAQVMSDLTAGPAISSFFHNDQFKVEAKIDDSTTVKTGLLAEDLGTDLLNAFKNVQTFQEGVDGPFSGVLTDNQKAFLEGQLASWDTLHSNLVNNTARNGMVQTRVDNVQKDILNRQTSIKGMIGGITDADMTKAASDLQQAQLAVQAAAQVFVTLKDTSLLSVLR</sequence>
<evidence type="ECO:0000259" key="6">
    <source>
        <dbReference type="Pfam" id="PF00700"/>
    </source>
</evidence>
<gene>
    <name evidence="7" type="ORF">ACFQ27_17165</name>
</gene>
<keyword evidence="7" id="KW-0282">Flagellum</keyword>